<evidence type="ECO:0000313" key="3">
    <source>
        <dbReference type="EMBL" id="KAH7951864.1"/>
    </source>
</evidence>
<protein>
    <submittedName>
        <fullName evidence="3">Uncharacterized protein</fullName>
    </submittedName>
</protein>
<sequence length="145" mass="15900">MLEGDGNAALLWLLQSFCRLPGRVLCWPCATRLDEKTALLTAGGSAGIGYQTTKALVSRGGRLIHLHIPQHAVRYRAHACAQMGQLALISVIEASGGLDVVLKYLDFCFLASVWRLANDIVEKEPRLDLLVNNAGRTEPFQRTLD</sequence>
<reference evidence="3" key="1">
    <citation type="journal article" date="2020" name="Cell">
        <title>Large-Scale Comparative Analyses of Tick Genomes Elucidate Their Genetic Diversity and Vector Capacities.</title>
        <authorList>
            <consortium name="Tick Genome and Microbiome Consortium (TIGMIC)"/>
            <person name="Jia N."/>
            <person name="Wang J."/>
            <person name="Shi W."/>
            <person name="Du L."/>
            <person name="Sun Y."/>
            <person name="Zhan W."/>
            <person name="Jiang J.F."/>
            <person name="Wang Q."/>
            <person name="Zhang B."/>
            <person name="Ji P."/>
            <person name="Bell-Sakyi L."/>
            <person name="Cui X.M."/>
            <person name="Yuan T.T."/>
            <person name="Jiang B.G."/>
            <person name="Yang W.F."/>
            <person name="Lam T.T."/>
            <person name="Chang Q.C."/>
            <person name="Ding S.J."/>
            <person name="Wang X.J."/>
            <person name="Zhu J.G."/>
            <person name="Ruan X.D."/>
            <person name="Zhao L."/>
            <person name="Wei J.T."/>
            <person name="Ye R.Z."/>
            <person name="Que T.C."/>
            <person name="Du C.H."/>
            <person name="Zhou Y.H."/>
            <person name="Cheng J.X."/>
            <person name="Dai P.F."/>
            <person name="Guo W.B."/>
            <person name="Han X.H."/>
            <person name="Huang E.J."/>
            <person name="Li L.F."/>
            <person name="Wei W."/>
            <person name="Gao Y.C."/>
            <person name="Liu J.Z."/>
            <person name="Shao H.Z."/>
            <person name="Wang X."/>
            <person name="Wang C.C."/>
            <person name="Yang T.C."/>
            <person name="Huo Q.B."/>
            <person name="Li W."/>
            <person name="Chen H.Y."/>
            <person name="Chen S.E."/>
            <person name="Zhou L.G."/>
            <person name="Ni X.B."/>
            <person name="Tian J.H."/>
            <person name="Sheng Y."/>
            <person name="Liu T."/>
            <person name="Pan Y.S."/>
            <person name="Xia L.Y."/>
            <person name="Li J."/>
            <person name="Zhao F."/>
            <person name="Cao W.C."/>
        </authorList>
    </citation>
    <scope>NUCLEOTIDE SEQUENCE</scope>
    <source>
        <strain evidence="3">Rsan-2018</strain>
    </source>
</reference>
<gene>
    <name evidence="3" type="ORF">HPB52_014335</name>
</gene>
<accession>A0A9D4SUH3</accession>
<feature type="chain" id="PRO_5039151485" evidence="2">
    <location>
        <begin position="27"/>
        <end position="145"/>
    </location>
</feature>
<dbReference type="Gene3D" id="3.40.50.720">
    <property type="entry name" value="NAD(P)-binding Rossmann-like Domain"/>
    <property type="match status" value="1"/>
</dbReference>
<dbReference type="InterPro" id="IPR036291">
    <property type="entry name" value="NAD(P)-bd_dom_sf"/>
</dbReference>
<dbReference type="PANTHER" id="PTHR43157:SF31">
    <property type="entry name" value="PHOSPHATIDYLINOSITOL-GLYCAN BIOSYNTHESIS CLASS F PROTEIN"/>
    <property type="match status" value="1"/>
</dbReference>
<comment type="caution">
    <text evidence="3">The sequence shown here is derived from an EMBL/GenBank/DDBJ whole genome shotgun (WGS) entry which is preliminary data.</text>
</comment>
<keyword evidence="4" id="KW-1185">Reference proteome</keyword>
<dbReference type="PANTHER" id="PTHR43157">
    <property type="entry name" value="PHOSPHATIDYLINOSITOL-GLYCAN BIOSYNTHESIS CLASS F PROTEIN-RELATED"/>
    <property type="match status" value="1"/>
</dbReference>
<proteinExistence type="predicted"/>
<dbReference type="Pfam" id="PF00106">
    <property type="entry name" value="adh_short"/>
    <property type="match status" value="1"/>
</dbReference>
<dbReference type="EMBL" id="JABSTV010001251">
    <property type="protein sequence ID" value="KAH7951864.1"/>
    <property type="molecule type" value="Genomic_DNA"/>
</dbReference>
<dbReference type="AlphaFoldDB" id="A0A9D4SUH3"/>
<feature type="signal peptide" evidence="2">
    <location>
        <begin position="1"/>
        <end position="26"/>
    </location>
</feature>
<organism evidence="3 4">
    <name type="scientific">Rhipicephalus sanguineus</name>
    <name type="common">Brown dog tick</name>
    <name type="synonym">Ixodes sanguineus</name>
    <dbReference type="NCBI Taxonomy" id="34632"/>
    <lineage>
        <taxon>Eukaryota</taxon>
        <taxon>Metazoa</taxon>
        <taxon>Ecdysozoa</taxon>
        <taxon>Arthropoda</taxon>
        <taxon>Chelicerata</taxon>
        <taxon>Arachnida</taxon>
        <taxon>Acari</taxon>
        <taxon>Parasitiformes</taxon>
        <taxon>Ixodida</taxon>
        <taxon>Ixodoidea</taxon>
        <taxon>Ixodidae</taxon>
        <taxon>Rhipicephalinae</taxon>
        <taxon>Rhipicephalus</taxon>
        <taxon>Rhipicephalus</taxon>
    </lineage>
</organism>
<keyword evidence="1" id="KW-0560">Oxidoreductase</keyword>
<evidence type="ECO:0000313" key="4">
    <source>
        <dbReference type="Proteomes" id="UP000821837"/>
    </source>
</evidence>
<dbReference type="SUPFAM" id="SSF51735">
    <property type="entry name" value="NAD(P)-binding Rossmann-fold domains"/>
    <property type="match status" value="1"/>
</dbReference>
<reference evidence="3" key="2">
    <citation type="submission" date="2021-09" db="EMBL/GenBank/DDBJ databases">
        <authorList>
            <person name="Jia N."/>
            <person name="Wang J."/>
            <person name="Shi W."/>
            <person name="Du L."/>
            <person name="Sun Y."/>
            <person name="Zhan W."/>
            <person name="Jiang J."/>
            <person name="Wang Q."/>
            <person name="Zhang B."/>
            <person name="Ji P."/>
            <person name="Sakyi L.B."/>
            <person name="Cui X."/>
            <person name="Yuan T."/>
            <person name="Jiang B."/>
            <person name="Yang W."/>
            <person name="Lam T.T.-Y."/>
            <person name="Chang Q."/>
            <person name="Ding S."/>
            <person name="Wang X."/>
            <person name="Zhu J."/>
            <person name="Ruan X."/>
            <person name="Zhao L."/>
            <person name="Wei J."/>
            <person name="Que T."/>
            <person name="Du C."/>
            <person name="Cheng J."/>
            <person name="Dai P."/>
            <person name="Han X."/>
            <person name="Huang E."/>
            <person name="Gao Y."/>
            <person name="Liu J."/>
            <person name="Shao H."/>
            <person name="Ye R."/>
            <person name="Li L."/>
            <person name="Wei W."/>
            <person name="Wang X."/>
            <person name="Wang C."/>
            <person name="Huo Q."/>
            <person name="Li W."/>
            <person name="Guo W."/>
            <person name="Chen H."/>
            <person name="Chen S."/>
            <person name="Zhou L."/>
            <person name="Zhou L."/>
            <person name="Ni X."/>
            <person name="Tian J."/>
            <person name="Zhou Y."/>
            <person name="Sheng Y."/>
            <person name="Liu T."/>
            <person name="Pan Y."/>
            <person name="Xia L."/>
            <person name="Li J."/>
            <person name="Zhao F."/>
            <person name="Cao W."/>
        </authorList>
    </citation>
    <scope>NUCLEOTIDE SEQUENCE</scope>
    <source>
        <strain evidence="3">Rsan-2018</strain>
        <tissue evidence="3">Larvae</tissue>
    </source>
</reference>
<keyword evidence="2" id="KW-0732">Signal</keyword>
<name>A0A9D4SUH3_RHISA</name>
<dbReference type="Proteomes" id="UP000821837">
    <property type="component" value="Chromosome 5"/>
</dbReference>
<dbReference type="InterPro" id="IPR002347">
    <property type="entry name" value="SDR_fam"/>
</dbReference>
<evidence type="ECO:0000256" key="2">
    <source>
        <dbReference type="SAM" id="SignalP"/>
    </source>
</evidence>
<dbReference type="GO" id="GO:0016491">
    <property type="term" value="F:oxidoreductase activity"/>
    <property type="evidence" value="ECO:0007669"/>
    <property type="project" value="UniProtKB-KW"/>
</dbReference>
<dbReference type="VEuPathDB" id="VectorBase:RSAN_054934"/>
<evidence type="ECO:0000256" key="1">
    <source>
        <dbReference type="ARBA" id="ARBA00023002"/>
    </source>
</evidence>